<dbReference type="PROSITE" id="PS50109">
    <property type="entry name" value="HIS_KIN"/>
    <property type="match status" value="1"/>
</dbReference>
<dbReference type="EMBL" id="MDJD01000054">
    <property type="protein sequence ID" value="OEJ99437.1"/>
    <property type="molecule type" value="Genomic_DNA"/>
</dbReference>
<comment type="caution">
    <text evidence="6">The sequence shown here is derived from an EMBL/GenBank/DDBJ whole genome shotgun (WGS) entry which is preliminary data.</text>
</comment>
<dbReference type="InterPro" id="IPR011990">
    <property type="entry name" value="TPR-like_helical_dom_sf"/>
</dbReference>
<feature type="transmembrane region" description="Helical" evidence="4">
    <location>
        <begin position="307"/>
        <end position="326"/>
    </location>
</feature>
<gene>
    <name evidence="6" type="ORF">A8C32_08715</name>
</gene>
<dbReference type="InterPro" id="IPR005467">
    <property type="entry name" value="His_kinase_dom"/>
</dbReference>
<dbReference type="PANTHER" id="PTHR43547:SF2">
    <property type="entry name" value="HYBRID SIGNAL TRANSDUCTION HISTIDINE KINASE C"/>
    <property type="match status" value="1"/>
</dbReference>
<dbReference type="InterPro" id="IPR004358">
    <property type="entry name" value="Sig_transdc_His_kin-like_C"/>
</dbReference>
<dbReference type="AlphaFoldDB" id="A0A1E5SJX9"/>
<feature type="domain" description="Histidine kinase" evidence="5">
    <location>
        <begin position="356"/>
        <end position="575"/>
    </location>
</feature>
<dbReference type="PANTHER" id="PTHR43547">
    <property type="entry name" value="TWO-COMPONENT HISTIDINE KINASE"/>
    <property type="match status" value="1"/>
</dbReference>
<dbReference type="SUPFAM" id="SSF55874">
    <property type="entry name" value="ATPase domain of HSP90 chaperone/DNA topoisomerase II/histidine kinase"/>
    <property type="match status" value="1"/>
</dbReference>
<evidence type="ECO:0000259" key="5">
    <source>
        <dbReference type="PROSITE" id="PS50109"/>
    </source>
</evidence>
<dbReference type="InterPro" id="IPR036097">
    <property type="entry name" value="HisK_dim/P_sf"/>
</dbReference>
<dbReference type="Proteomes" id="UP000095713">
    <property type="component" value="Unassembled WGS sequence"/>
</dbReference>
<evidence type="ECO:0000313" key="6">
    <source>
        <dbReference type="EMBL" id="OEJ99437.1"/>
    </source>
</evidence>
<dbReference type="RefSeq" id="WP_069832105.1">
    <property type="nucleotide sequence ID" value="NZ_MDJD01000054.1"/>
</dbReference>
<dbReference type="InterPro" id="IPR019734">
    <property type="entry name" value="TPR_rpt"/>
</dbReference>
<dbReference type="GO" id="GO:0000155">
    <property type="term" value="F:phosphorelay sensor kinase activity"/>
    <property type="evidence" value="ECO:0007669"/>
    <property type="project" value="InterPro"/>
</dbReference>
<reference evidence="6 7" key="1">
    <citation type="submission" date="2016-05" db="EMBL/GenBank/DDBJ databases">
        <title>Draft Genome Sequence of Algibacter sp. Strain SK-16 Isolated from the Surface Water of Aburatsubo Inlet.</title>
        <authorList>
            <person name="Wong S.-K."/>
            <person name="Yoshizawa S."/>
            <person name="Nakajima Y."/>
            <person name="Ogura Y."/>
            <person name="Tetsuya H."/>
            <person name="Hamasaki K."/>
        </authorList>
    </citation>
    <scope>NUCLEOTIDE SEQUENCE [LARGE SCALE GENOMIC DNA]</scope>
    <source>
        <strain evidence="6 7">SK-16</strain>
    </source>
</reference>
<comment type="catalytic activity">
    <reaction evidence="1">
        <text>ATP + protein L-histidine = ADP + protein N-phospho-L-histidine.</text>
        <dbReference type="EC" id="2.7.13.3"/>
    </reaction>
</comment>
<keyword evidence="4" id="KW-0472">Membrane</keyword>
<dbReference type="STRING" id="1849968.A8C32_08715"/>
<dbReference type="InterPro" id="IPR036890">
    <property type="entry name" value="HATPase_C_sf"/>
</dbReference>
<dbReference type="Gene3D" id="1.25.40.10">
    <property type="entry name" value="Tetratricopeptide repeat domain"/>
    <property type="match status" value="1"/>
</dbReference>
<dbReference type="OrthoDB" id="9781208at2"/>
<dbReference type="SMART" id="SM00387">
    <property type="entry name" value="HATPase_c"/>
    <property type="match status" value="1"/>
</dbReference>
<evidence type="ECO:0000256" key="4">
    <source>
        <dbReference type="SAM" id="Phobius"/>
    </source>
</evidence>
<dbReference type="Pfam" id="PF13181">
    <property type="entry name" value="TPR_8"/>
    <property type="match status" value="1"/>
</dbReference>
<dbReference type="Gene3D" id="3.30.565.10">
    <property type="entry name" value="Histidine kinase-like ATPase, C-terminal domain"/>
    <property type="match status" value="1"/>
</dbReference>
<evidence type="ECO:0000256" key="1">
    <source>
        <dbReference type="ARBA" id="ARBA00000085"/>
    </source>
</evidence>
<sequence length="575" mass="67087">MIKIKWLLILMFSGYSLFSQDQFKSESFHLEIKKKAYEYKNNTFFYSATLYFIEKNWDSTLVHSMKQLNVSKKNRDLADYSHYYRGYSFDQKKLLKEAQKEFDLISPEFDFYFLVKKCLGEIALEQGQFKKAISYFEELTKLSDKHYFYLKKRNVLHNLGLCHLHLNQFKEAEPYLVKSVRLQEQQKDTLETIWAYGDIANLYYEQYKDDLAIPYFEKAYQLSKRTKDYKSKQNTALNMAIVEENRKDFKKALVYRKEYEKWKDSLNDQNKIWEVAQLEKQFAVKEKQKEVSLLQTENKAKIVERNGLFYSALILLFLLGTTIYFYKEKIKTNKIIVAQKEGLDDLNATKDKLFSIVSHDLRSSVNALKTSNTKLLDNLEAKNLEVLDGLLHNNSAIVNGAYNLLDNLLHWALLQTKQSYFEITSLRLFFIVEQVIYNYKPLMLDKNIAFESTVLKSDLVFADQESLKIILRNLLDNAIKFSEVNGSIKIYTQQTDEAYCDLVIEDSGIGMNETTRAGLLKESELLSKKENENSIGTGLGLQLCKSMIQKNKGKFSIESELGKGTKMIVSLLKKA</sequence>
<name>A0A1E5SJX9_9FLAO</name>
<keyword evidence="6" id="KW-0808">Transferase</keyword>
<keyword evidence="3" id="KW-0597">Phosphoprotein</keyword>
<protein>
    <recommendedName>
        <fullName evidence="2">histidine kinase</fullName>
        <ecNumber evidence="2">2.7.13.3</ecNumber>
    </recommendedName>
</protein>
<dbReference type="PRINTS" id="PR00344">
    <property type="entry name" value="BCTRLSENSOR"/>
</dbReference>
<dbReference type="SUPFAM" id="SSF47384">
    <property type="entry name" value="Homodimeric domain of signal transducing histidine kinase"/>
    <property type="match status" value="1"/>
</dbReference>
<keyword evidence="7" id="KW-1185">Reference proteome</keyword>
<dbReference type="InterPro" id="IPR003594">
    <property type="entry name" value="HATPase_dom"/>
</dbReference>
<keyword evidence="4" id="KW-0812">Transmembrane</keyword>
<evidence type="ECO:0000313" key="7">
    <source>
        <dbReference type="Proteomes" id="UP000095713"/>
    </source>
</evidence>
<evidence type="ECO:0000256" key="2">
    <source>
        <dbReference type="ARBA" id="ARBA00012438"/>
    </source>
</evidence>
<accession>A0A1E5SJX9</accession>
<dbReference type="EC" id="2.7.13.3" evidence="2"/>
<keyword evidence="6" id="KW-0418">Kinase</keyword>
<dbReference type="SUPFAM" id="SSF48452">
    <property type="entry name" value="TPR-like"/>
    <property type="match status" value="2"/>
</dbReference>
<proteinExistence type="predicted"/>
<dbReference type="SMART" id="SM00028">
    <property type="entry name" value="TPR"/>
    <property type="match status" value="3"/>
</dbReference>
<dbReference type="Pfam" id="PF02518">
    <property type="entry name" value="HATPase_c"/>
    <property type="match status" value="1"/>
</dbReference>
<evidence type="ECO:0000256" key="3">
    <source>
        <dbReference type="ARBA" id="ARBA00022553"/>
    </source>
</evidence>
<organism evidence="6 7">
    <name type="scientific">Flavivirga aquatica</name>
    <dbReference type="NCBI Taxonomy" id="1849968"/>
    <lineage>
        <taxon>Bacteria</taxon>
        <taxon>Pseudomonadati</taxon>
        <taxon>Bacteroidota</taxon>
        <taxon>Flavobacteriia</taxon>
        <taxon>Flavobacteriales</taxon>
        <taxon>Flavobacteriaceae</taxon>
        <taxon>Flavivirga</taxon>
    </lineage>
</organism>
<dbReference type="Pfam" id="PF13424">
    <property type="entry name" value="TPR_12"/>
    <property type="match status" value="1"/>
</dbReference>
<keyword evidence="4" id="KW-1133">Transmembrane helix</keyword>